<dbReference type="GO" id="GO:0008270">
    <property type="term" value="F:zinc ion binding"/>
    <property type="evidence" value="ECO:0007669"/>
    <property type="project" value="UniProtKB-KW"/>
</dbReference>
<dbReference type="InterPro" id="IPR012337">
    <property type="entry name" value="RNaseH-like_sf"/>
</dbReference>
<evidence type="ECO:0000256" key="2">
    <source>
        <dbReference type="ARBA" id="ARBA00022723"/>
    </source>
</evidence>
<dbReference type="InterPro" id="IPR052035">
    <property type="entry name" value="ZnF_BED_domain_contain"/>
</dbReference>
<name>A0A9W9RS58_9EURO</name>
<sequence>MSQLSDIYASSSFDGVQLDALQYLIPDDSLSQRESQSQLQSESQFGSVPDLPALPTHRSRVVPQAPDTLNDSIKTLQLETYSTIIQVPCLAHVIQLSLVDLLGKIKASPKNNNAETEWSEDRVRSLRTRQQKYEIADTLNKDVRTRWNSTFLMLRRAKRLHDTFDKYCEDYTQPHFALSIEGWRQIDYLLCILQPFFTLTTLVRRTKDSSIYLIFRIYNKLFDHLERSIRQLRRKKVPWKQLMLSSLEAAKEKLKKYYSDTDDIEGNPYAIGMILVPSSKMEFFSTSDWDLDPEIDRKGLQKGIPRESLPDSQLSITESELEKALDGDSLLQSIAPQYNELTKYLQSDTIKGSVRIFWKDHQRKFPVLASVARDIMLYMCTTRFDIKEEQRLILQEYLSDYEIAASTEALDVQTYIFEAISDDEEEDVEVRLNTPAAISITQATLDVPPLSAVAAGKRPAK</sequence>
<proteinExistence type="predicted"/>
<keyword evidence="2" id="KW-0479">Metal-binding</keyword>
<keyword evidence="4" id="KW-0862">Zinc</keyword>
<dbReference type="GO" id="GO:0005634">
    <property type="term" value="C:nucleus"/>
    <property type="evidence" value="ECO:0007669"/>
    <property type="project" value="UniProtKB-SubCell"/>
</dbReference>
<feature type="compositionally biased region" description="Low complexity" evidence="6">
    <location>
        <begin position="32"/>
        <end position="44"/>
    </location>
</feature>
<evidence type="ECO:0008006" key="9">
    <source>
        <dbReference type="Google" id="ProtNLM"/>
    </source>
</evidence>
<dbReference type="GeneID" id="81465066"/>
<keyword evidence="5" id="KW-0539">Nucleus</keyword>
<keyword evidence="8" id="KW-1185">Reference proteome</keyword>
<organism evidence="7 8">
    <name type="scientific">Penicillium concentricum</name>
    <dbReference type="NCBI Taxonomy" id="293559"/>
    <lineage>
        <taxon>Eukaryota</taxon>
        <taxon>Fungi</taxon>
        <taxon>Dikarya</taxon>
        <taxon>Ascomycota</taxon>
        <taxon>Pezizomycotina</taxon>
        <taxon>Eurotiomycetes</taxon>
        <taxon>Eurotiomycetidae</taxon>
        <taxon>Eurotiales</taxon>
        <taxon>Aspergillaceae</taxon>
        <taxon>Penicillium</taxon>
    </lineage>
</organism>
<reference evidence="7" key="1">
    <citation type="submission" date="2022-12" db="EMBL/GenBank/DDBJ databases">
        <authorList>
            <person name="Petersen C."/>
        </authorList>
    </citation>
    <scope>NUCLEOTIDE SEQUENCE</scope>
    <source>
        <strain evidence="7">IBT 3081</strain>
    </source>
</reference>
<gene>
    <name evidence="7" type="ORF">N7517_008153</name>
</gene>
<accession>A0A9W9RS58</accession>
<evidence type="ECO:0000313" key="8">
    <source>
        <dbReference type="Proteomes" id="UP001147752"/>
    </source>
</evidence>
<reference evidence="7" key="2">
    <citation type="journal article" date="2023" name="IMA Fungus">
        <title>Comparative genomic study of the Penicillium genus elucidates a diverse pangenome and 15 lateral gene transfer events.</title>
        <authorList>
            <person name="Petersen C."/>
            <person name="Sorensen T."/>
            <person name="Nielsen M.R."/>
            <person name="Sondergaard T.E."/>
            <person name="Sorensen J.L."/>
            <person name="Fitzpatrick D.A."/>
            <person name="Frisvad J.C."/>
            <person name="Nielsen K.L."/>
        </authorList>
    </citation>
    <scope>NUCLEOTIDE SEQUENCE</scope>
    <source>
        <strain evidence="7">IBT 3081</strain>
    </source>
</reference>
<protein>
    <recommendedName>
        <fullName evidence="9">HAT C-terminal dimerisation domain-containing protein</fullName>
    </recommendedName>
</protein>
<evidence type="ECO:0000256" key="1">
    <source>
        <dbReference type="ARBA" id="ARBA00004123"/>
    </source>
</evidence>
<dbReference type="RefSeq" id="XP_056576734.1">
    <property type="nucleotide sequence ID" value="XM_056725883.1"/>
</dbReference>
<evidence type="ECO:0000256" key="6">
    <source>
        <dbReference type="SAM" id="MobiDB-lite"/>
    </source>
</evidence>
<dbReference type="OrthoDB" id="2677621at2759"/>
<dbReference type="AlphaFoldDB" id="A0A9W9RS58"/>
<dbReference type="EMBL" id="JAPZBT010000003">
    <property type="protein sequence ID" value="KAJ5365267.1"/>
    <property type="molecule type" value="Genomic_DNA"/>
</dbReference>
<evidence type="ECO:0000256" key="5">
    <source>
        <dbReference type="ARBA" id="ARBA00023242"/>
    </source>
</evidence>
<dbReference type="SUPFAM" id="SSF53098">
    <property type="entry name" value="Ribonuclease H-like"/>
    <property type="match status" value="1"/>
</dbReference>
<dbReference type="PANTHER" id="PTHR46481">
    <property type="entry name" value="ZINC FINGER BED DOMAIN-CONTAINING PROTEIN 4"/>
    <property type="match status" value="1"/>
</dbReference>
<dbReference type="PANTHER" id="PTHR46481:SF10">
    <property type="entry name" value="ZINC FINGER BED DOMAIN-CONTAINING PROTEIN 39"/>
    <property type="match status" value="1"/>
</dbReference>
<feature type="region of interest" description="Disordered" evidence="6">
    <location>
        <begin position="32"/>
        <end position="53"/>
    </location>
</feature>
<evidence type="ECO:0000256" key="3">
    <source>
        <dbReference type="ARBA" id="ARBA00022771"/>
    </source>
</evidence>
<keyword evidence="3" id="KW-0863">Zinc-finger</keyword>
<dbReference type="Proteomes" id="UP001147752">
    <property type="component" value="Unassembled WGS sequence"/>
</dbReference>
<evidence type="ECO:0000256" key="4">
    <source>
        <dbReference type="ARBA" id="ARBA00022833"/>
    </source>
</evidence>
<comment type="subcellular location">
    <subcellularLocation>
        <location evidence="1">Nucleus</location>
    </subcellularLocation>
</comment>
<comment type="caution">
    <text evidence="7">The sequence shown here is derived from an EMBL/GenBank/DDBJ whole genome shotgun (WGS) entry which is preliminary data.</text>
</comment>
<evidence type="ECO:0000313" key="7">
    <source>
        <dbReference type="EMBL" id="KAJ5365267.1"/>
    </source>
</evidence>